<keyword evidence="3" id="KW-1185">Reference proteome</keyword>
<organism evidence="2 3">
    <name type="scientific">Pomacea canaliculata</name>
    <name type="common">Golden apple snail</name>
    <dbReference type="NCBI Taxonomy" id="400727"/>
    <lineage>
        <taxon>Eukaryota</taxon>
        <taxon>Metazoa</taxon>
        <taxon>Spiralia</taxon>
        <taxon>Lophotrochozoa</taxon>
        <taxon>Mollusca</taxon>
        <taxon>Gastropoda</taxon>
        <taxon>Caenogastropoda</taxon>
        <taxon>Architaenioglossa</taxon>
        <taxon>Ampullarioidea</taxon>
        <taxon>Ampullariidae</taxon>
        <taxon>Pomacea</taxon>
    </lineage>
</organism>
<reference evidence="2 3" key="1">
    <citation type="submission" date="2018-04" db="EMBL/GenBank/DDBJ databases">
        <title>The genome of golden apple snail Pomacea canaliculata provides insight into stress tolerance and invasive adaptation.</title>
        <authorList>
            <person name="Liu C."/>
            <person name="Liu B."/>
            <person name="Ren Y."/>
            <person name="Zhang Y."/>
            <person name="Wang H."/>
            <person name="Li S."/>
            <person name="Jiang F."/>
            <person name="Yin L."/>
            <person name="Zhang G."/>
            <person name="Qian W."/>
            <person name="Fan W."/>
        </authorList>
    </citation>
    <scope>NUCLEOTIDE SEQUENCE [LARGE SCALE GENOMIC DNA]</scope>
    <source>
        <strain evidence="2">SZHN2017</strain>
        <tissue evidence="2">Muscle</tissue>
    </source>
</reference>
<dbReference type="AlphaFoldDB" id="A0A2T7NH90"/>
<name>A0A2T7NH90_POMCA</name>
<evidence type="ECO:0000313" key="2">
    <source>
        <dbReference type="EMBL" id="PVD20547.1"/>
    </source>
</evidence>
<dbReference type="EMBL" id="PZQS01000012">
    <property type="protein sequence ID" value="PVD20547.1"/>
    <property type="molecule type" value="Genomic_DNA"/>
</dbReference>
<dbReference type="Proteomes" id="UP000245119">
    <property type="component" value="Linkage Group LG12"/>
</dbReference>
<accession>A0A2T7NH90</accession>
<evidence type="ECO:0000313" key="3">
    <source>
        <dbReference type="Proteomes" id="UP000245119"/>
    </source>
</evidence>
<feature type="region of interest" description="Disordered" evidence="1">
    <location>
        <begin position="199"/>
        <end position="222"/>
    </location>
</feature>
<sequence length="244" mass="26812">MGDKRPLSIPIRASDTIEPSRPQSVVKATVAERSKADHCQPHLRILRTWLYLVHSCRHAEFLRGRGAASNLGTRQLILACRSHAQPTSPAPRDSRVTEEFKGLKEVRDLSLEPSNSHFGRAGYRTYSHLRSLALLTSPISCGLISQARKRPHYPANFLPSSLDRLGLSPACLHHDMAHLIQGRCVLGVEGEGGFGRHGSAPWSLRLNPPSNQKGGSDGEIGRAPVELEASTCGVRQWQPDMEGR</sequence>
<gene>
    <name evidence="2" type="ORF">C0Q70_18703</name>
</gene>
<proteinExistence type="predicted"/>
<comment type="caution">
    <text evidence="2">The sequence shown here is derived from an EMBL/GenBank/DDBJ whole genome shotgun (WGS) entry which is preliminary data.</text>
</comment>
<protein>
    <submittedName>
        <fullName evidence="2">Uncharacterized protein</fullName>
    </submittedName>
</protein>
<evidence type="ECO:0000256" key="1">
    <source>
        <dbReference type="SAM" id="MobiDB-lite"/>
    </source>
</evidence>